<evidence type="ECO:0000259" key="2">
    <source>
        <dbReference type="Pfam" id="PF18962"/>
    </source>
</evidence>
<dbReference type="Gene3D" id="2.60.40.10">
    <property type="entry name" value="Immunoglobulins"/>
    <property type="match status" value="1"/>
</dbReference>
<dbReference type="InterPro" id="IPR026444">
    <property type="entry name" value="Secre_tail"/>
</dbReference>
<dbReference type="NCBIfam" id="TIGR04183">
    <property type="entry name" value="Por_Secre_tail"/>
    <property type="match status" value="1"/>
</dbReference>
<organism evidence="3 4">
    <name type="scientific">Hymenobacter saemangeumensis</name>
    <dbReference type="NCBI Taxonomy" id="1084522"/>
    <lineage>
        <taxon>Bacteria</taxon>
        <taxon>Pseudomonadati</taxon>
        <taxon>Bacteroidota</taxon>
        <taxon>Cytophagia</taxon>
        <taxon>Cytophagales</taxon>
        <taxon>Hymenobacteraceae</taxon>
        <taxon>Hymenobacter</taxon>
    </lineage>
</organism>
<feature type="signal peptide" evidence="1">
    <location>
        <begin position="1"/>
        <end position="22"/>
    </location>
</feature>
<dbReference type="InterPro" id="IPR013783">
    <property type="entry name" value="Ig-like_fold"/>
</dbReference>
<protein>
    <recommendedName>
        <fullName evidence="2">Secretion system C-terminal sorting domain-containing protein</fullName>
    </recommendedName>
</protein>
<reference evidence="4" key="1">
    <citation type="journal article" date="2019" name="Int. J. Syst. Evol. Microbiol.">
        <title>The Global Catalogue of Microorganisms (GCM) 10K type strain sequencing project: providing services to taxonomists for standard genome sequencing and annotation.</title>
        <authorList>
            <consortium name="The Broad Institute Genomics Platform"/>
            <consortium name="The Broad Institute Genome Sequencing Center for Infectious Disease"/>
            <person name="Wu L."/>
            <person name="Ma J."/>
        </authorList>
    </citation>
    <scope>NUCLEOTIDE SEQUENCE [LARGE SCALE GENOMIC DNA]</scope>
    <source>
        <strain evidence="4">JCM 17923</strain>
    </source>
</reference>
<dbReference type="Pfam" id="PF18962">
    <property type="entry name" value="Por_Secre_tail"/>
    <property type="match status" value="1"/>
</dbReference>
<proteinExistence type="predicted"/>
<keyword evidence="1" id="KW-0732">Signal</keyword>
<evidence type="ECO:0000313" key="4">
    <source>
        <dbReference type="Proteomes" id="UP001501153"/>
    </source>
</evidence>
<name>A0ABP8I2E7_9BACT</name>
<evidence type="ECO:0000313" key="3">
    <source>
        <dbReference type="EMBL" id="GAA4350016.1"/>
    </source>
</evidence>
<dbReference type="EMBL" id="BAABGZ010000010">
    <property type="protein sequence ID" value="GAA4350016.1"/>
    <property type="molecule type" value="Genomic_DNA"/>
</dbReference>
<feature type="domain" description="Secretion system C-terminal sorting" evidence="2">
    <location>
        <begin position="611"/>
        <end position="684"/>
    </location>
</feature>
<comment type="caution">
    <text evidence="3">The sequence shown here is derived from an EMBL/GenBank/DDBJ whole genome shotgun (WGS) entry which is preliminary data.</text>
</comment>
<sequence length="687" mass="74363">MKKLFLAFGCAFSWLAAQPAMAQYYIVPNLRAGRNPGYVNTDGEGRYDLGQPGWNLLVTGDAATQSAPAWSPVQTLPFGFQMNGQTFNSYKVSTSGVLTFTTSATSVPATFNTALPSPQIPDNSVCIWGLLMTASNDYMISKTFGTAPRRQHWIQFNSASLPTGSTSVPITGGFVYCSMVLEEGSNKVYMVWQRSGPNGQTLTAGIQLDGTQAVQVPASPNVSIPDLGDATPADNAYYEFTPGTQPALDIAADLLRLPNSATRQSSVSIRGAFRNLGTQTITNLTANYRVGNGPVVSAPLSGYSVGLFDTATFVHPTAWQPSAGGVIPLKVWFSSPNGGVDQQPSNDTLRATVVVADSSMRRKVVQEDFTSSTCPPCRPGNINTRNINTQPANRNKFVEIKYQQNFPAPGTDPYYTVESGARFNYYSGSFVPYMLLDGTAAWDQVGGGNSNYYTAATLNQYYARPALARITGDYTLTRGNTVTVSANIKPLLPVPADRMVVHMVVTERETRNNARTNGETRFYDVMKKMLPNQNGTNMPATGSGQTFTLNQTFNISTLPASQAVENFDSLRVVVFVQDLVTKEIYQGEYLNLRNPLGTRHAQSGTAFELAPNPSTGQTTLYTSLARPETVRVEVLDVLGRVVLERKQLALGSGAQEIPLNLTQQAAGLYTVRLVTSQGVRTSKLTLE</sequence>
<feature type="chain" id="PRO_5046689121" description="Secretion system C-terminal sorting domain-containing protein" evidence="1">
    <location>
        <begin position="23"/>
        <end position="687"/>
    </location>
</feature>
<dbReference type="Proteomes" id="UP001501153">
    <property type="component" value="Unassembled WGS sequence"/>
</dbReference>
<dbReference type="RefSeq" id="WP_345233915.1">
    <property type="nucleotide sequence ID" value="NZ_BAABGZ010000010.1"/>
</dbReference>
<gene>
    <name evidence="3" type="ORF">GCM10023185_07260</name>
</gene>
<keyword evidence="4" id="KW-1185">Reference proteome</keyword>
<accession>A0ABP8I2E7</accession>
<evidence type="ECO:0000256" key="1">
    <source>
        <dbReference type="SAM" id="SignalP"/>
    </source>
</evidence>